<dbReference type="EMBL" id="CP130318">
    <property type="protein sequence ID" value="WNQ10721.1"/>
    <property type="molecule type" value="Genomic_DNA"/>
</dbReference>
<dbReference type="AlphaFoldDB" id="A0AA96RET0"/>
<name>A0AA96RET0_9BACL</name>
<proteinExistence type="predicted"/>
<reference evidence="2 3" key="1">
    <citation type="submission" date="2022-02" db="EMBL/GenBank/DDBJ databases">
        <title>Paenibacillus sp. MBLB1776 Whole Genome Shotgun Sequencing.</title>
        <authorList>
            <person name="Hwang C.Y."/>
            <person name="Cho E.-S."/>
            <person name="Seo M.-J."/>
        </authorList>
    </citation>
    <scope>NUCLEOTIDE SEQUENCE [LARGE SCALE GENOMIC DNA]</scope>
    <source>
        <strain evidence="2 3">MBLB1776</strain>
    </source>
</reference>
<dbReference type="GO" id="GO:0010411">
    <property type="term" value="P:xyloglucan metabolic process"/>
    <property type="evidence" value="ECO:0007669"/>
    <property type="project" value="TreeGrafter"/>
</dbReference>
<dbReference type="Proteomes" id="UP001305702">
    <property type="component" value="Chromosome"/>
</dbReference>
<gene>
    <name evidence="2" type="ORF">MJA45_24375</name>
</gene>
<evidence type="ECO:0008006" key="4">
    <source>
        <dbReference type="Google" id="ProtNLM"/>
    </source>
</evidence>
<feature type="chain" id="PRO_5041679860" description="Xyloglucanase" evidence="1">
    <location>
        <begin position="25"/>
        <end position="956"/>
    </location>
</feature>
<dbReference type="PANTHER" id="PTHR43739:SF5">
    <property type="entry name" value="EXO-ALPHA-SIALIDASE"/>
    <property type="match status" value="1"/>
</dbReference>
<dbReference type="KEGG" id="paun:MJA45_24375"/>
<evidence type="ECO:0000313" key="3">
    <source>
        <dbReference type="Proteomes" id="UP001305702"/>
    </source>
</evidence>
<dbReference type="CDD" id="cd15482">
    <property type="entry name" value="Sialidase_non-viral"/>
    <property type="match status" value="1"/>
</dbReference>
<keyword evidence="3" id="KW-1185">Reference proteome</keyword>
<organism evidence="2 3">
    <name type="scientific">Paenibacillus aurantius</name>
    <dbReference type="NCBI Taxonomy" id="2918900"/>
    <lineage>
        <taxon>Bacteria</taxon>
        <taxon>Bacillati</taxon>
        <taxon>Bacillota</taxon>
        <taxon>Bacilli</taxon>
        <taxon>Bacillales</taxon>
        <taxon>Paenibacillaceae</taxon>
        <taxon>Paenibacillus</taxon>
    </lineage>
</organism>
<dbReference type="Gene3D" id="2.130.10.10">
    <property type="entry name" value="YVTN repeat-like/Quinoprotein amine dehydrogenase"/>
    <property type="match status" value="3"/>
</dbReference>
<protein>
    <recommendedName>
        <fullName evidence="4">Xyloglucanase</fullName>
    </recommendedName>
</protein>
<feature type="signal peptide" evidence="1">
    <location>
        <begin position="1"/>
        <end position="24"/>
    </location>
</feature>
<dbReference type="InterPro" id="IPR015943">
    <property type="entry name" value="WD40/YVTN_repeat-like_dom_sf"/>
</dbReference>
<dbReference type="RefSeq" id="WP_315604495.1">
    <property type="nucleotide sequence ID" value="NZ_CP130318.1"/>
</dbReference>
<keyword evidence="1" id="KW-0732">Signal</keyword>
<sequence length="956" mass="101386">MLIQFTAKLGKAGKILLVSLTACAGFSFSSLADANSFGPSGLDGSGWQSVVVVDPTNANLLIDGADVSGIHKTTDKGVNWTPSNNGFTEKNQIQIASLAWSQTDGSKVYAATGRFGQNGGLYVSSDKGDSWTLLSNIPQFAGGNTDPADSLYSPHPRSTGNLIALDEANGYLYVATYKQGVMRYTISTNTWATIGLVGKYLRTIAIDPNDKNTLYTSASKDGVYKTTTARTSANVTSGNGSFSKLTNGPADIEEMKFIGSNLYAAGQDGTNGKVYKVTSGGSTWTSLLTTPWSGSDQTTYMSVDGVAGTNDTIYVGAWQGQKNTSGQRESVLKSIDSGATWTSISTTPSGRINYTMGGPTGDTWYLSTFSPRSMMSGNTYGAAYITVNPSNSDEIFVSGRSGVWKGTKAADGKYDWYPLVHNMNVTFNRSIAADKNSVGHVYWPATDWGFLYSKDRTAHVNGNVTGLGTKDGNEIFLDYSTSPGTVYLSQSDANKIFSNPDPAAGTAWTDEGIDTAAGSLAGYVAGVAVKNYNKRTAGDSFIRTSASSWGTAEAGGAWTNAGGAATDFSVSGGVGKILVNSTANRYSRLNSSTAIQDTAGLVSLSWDGVPTAGDVFGAPFARMSNGIKDYYSFRLRNDSTGAVLIQAQKTVNNVTVSLGTELSVAASYTAGAKYWMRYEVKGTNPVVLNVRVWKDGTEEPTTWTYTYSDSATDRIAIAGKNGLRAGANGSYANSIAYSFDNYGVDEIASGGKIVLGAIQNGGLWKKSGTSWSKVISETAALYDQQTNSAVFSWPSGSNTVYMFDRETGVWRSNDNGGTWTHIWTINSETDMTGYVAADPTSPGTLYVSYLDNLYRLDNADTNSVDGGTLTPVQLTATPLLAGPITTDANGVLYVTSRSAGTTQARIYRSTDKGTTLTDISDAYYRANVSFPYKIDIGPDGYIYISMNGTGIQVGQP</sequence>
<dbReference type="SUPFAM" id="SSF110296">
    <property type="entry name" value="Oligoxyloglucan reducing end-specific cellobiohydrolase"/>
    <property type="match status" value="2"/>
</dbReference>
<accession>A0AA96RET0</accession>
<evidence type="ECO:0000313" key="2">
    <source>
        <dbReference type="EMBL" id="WNQ10721.1"/>
    </source>
</evidence>
<evidence type="ECO:0000256" key="1">
    <source>
        <dbReference type="SAM" id="SignalP"/>
    </source>
</evidence>
<dbReference type="PANTHER" id="PTHR43739">
    <property type="entry name" value="XYLOGLUCANASE (EUROFUNG)"/>
    <property type="match status" value="1"/>
</dbReference>
<dbReference type="InterPro" id="IPR052025">
    <property type="entry name" value="Xyloglucanase_GH74"/>
</dbReference>